<evidence type="ECO:0000256" key="5">
    <source>
        <dbReference type="ARBA" id="ARBA00022692"/>
    </source>
</evidence>
<feature type="transmembrane region" description="Helical" evidence="9">
    <location>
        <begin position="209"/>
        <end position="227"/>
    </location>
</feature>
<keyword evidence="4" id="KW-1003">Cell membrane</keyword>
<evidence type="ECO:0000313" key="10">
    <source>
        <dbReference type="EMBL" id="MVP01367.1"/>
    </source>
</evidence>
<dbReference type="GO" id="GO:0005886">
    <property type="term" value="C:plasma membrane"/>
    <property type="evidence" value="ECO:0007669"/>
    <property type="project" value="UniProtKB-SubCell"/>
</dbReference>
<protein>
    <submittedName>
        <fullName evidence="10">Amino acid permease</fullName>
    </submittedName>
</protein>
<proteinExistence type="inferred from homology"/>
<comment type="caution">
    <text evidence="10">The sequence shown here is derived from an EMBL/GenBank/DDBJ whole genome shotgun (WGS) entry which is preliminary data.</text>
</comment>
<dbReference type="Pfam" id="PF13520">
    <property type="entry name" value="AA_permease_2"/>
    <property type="match status" value="1"/>
</dbReference>
<comment type="similarity">
    <text evidence="2">Belongs to the amino acid-polyamine-organocation (APC) superfamily. Basic amino acid/polyamine antiporter (APA) (TC 2.A.3.2) family.</text>
</comment>
<evidence type="ECO:0000313" key="11">
    <source>
        <dbReference type="Proteomes" id="UP000490800"/>
    </source>
</evidence>
<dbReference type="GO" id="GO:0006865">
    <property type="term" value="P:amino acid transport"/>
    <property type="evidence" value="ECO:0007669"/>
    <property type="project" value="UniProtKB-KW"/>
</dbReference>
<dbReference type="OrthoDB" id="9762947at2"/>
<feature type="transmembrane region" description="Helical" evidence="9">
    <location>
        <begin position="239"/>
        <end position="262"/>
    </location>
</feature>
<feature type="transmembrane region" description="Helical" evidence="9">
    <location>
        <begin position="9"/>
        <end position="31"/>
    </location>
</feature>
<name>A0A7X3FL89_9BACL</name>
<evidence type="ECO:0000256" key="1">
    <source>
        <dbReference type="ARBA" id="ARBA00004651"/>
    </source>
</evidence>
<feature type="transmembrane region" description="Helical" evidence="9">
    <location>
        <begin position="469"/>
        <end position="489"/>
    </location>
</feature>
<dbReference type="InterPro" id="IPR004754">
    <property type="entry name" value="Amino_acid_antiprt"/>
</dbReference>
<keyword evidence="7 9" id="KW-1133">Transmembrane helix</keyword>
<reference evidence="10 11" key="1">
    <citation type="journal article" date="2019" name="Microorganisms">
        <title>Paenibacillus lutrae sp. nov., A Chitinolytic Species Isolated from A River Otter in Castril Natural Park, Granada, Spain.</title>
        <authorList>
            <person name="Rodriguez M."/>
            <person name="Reina J.C."/>
            <person name="Bejar V."/>
            <person name="Llamas I."/>
        </authorList>
    </citation>
    <scope>NUCLEOTIDE SEQUENCE [LARGE SCALE GENOMIC DNA]</scope>
    <source>
        <strain evidence="10 11">N10</strain>
    </source>
</reference>
<evidence type="ECO:0000256" key="3">
    <source>
        <dbReference type="ARBA" id="ARBA00022448"/>
    </source>
</evidence>
<feature type="transmembrane region" description="Helical" evidence="9">
    <location>
        <begin position="154"/>
        <end position="176"/>
    </location>
</feature>
<comment type="subcellular location">
    <subcellularLocation>
        <location evidence="1">Cell membrane</location>
        <topology evidence="1">Multi-pass membrane protein</topology>
    </subcellularLocation>
</comment>
<organism evidence="10 11">
    <name type="scientific">Paenibacillus lutrae</name>
    <dbReference type="NCBI Taxonomy" id="2078573"/>
    <lineage>
        <taxon>Bacteria</taxon>
        <taxon>Bacillati</taxon>
        <taxon>Bacillota</taxon>
        <taxon>Bacilli</taxon>
        <taxon>Bacillales</taxon>
        <taxon>Paenibacillaceae</taxon>
        <taxon>Paenibacillus</taxon>
    </lineage>
</organism>
<dbReference type="InterPro" id="IPR002293">
    <property type="entry name" value="AA/rel_permease1"/>
</dbReference>
<dbReference type="InterPro" id="IPR050367">
    <property type="entry name" value="APC_superfamily"/>
</dbReference>
<dbReference type="NCBIfam" id="TIGR00905">
    <property type="entry name" value="2A0302"/>
    <property type="match status" value="1"/>
</dbReference>
<dbReference type="EMBL" id="RHLK01000012">
    <property type="protein sequence ID" value="MVP01367.1"/>
    <property type="molecule type" value="Genomic_DNA"/>
</dbReference>
<gene>
    <name evidence="10" type="ORF">EDM21_17870</name>
</gene>
<feature type="transmembrane region" description="Helical" evidence="9">
    <location>
        <begin position="125"/>
        <end position="142"/>
    </location>
</feature>
<keyword evidence="5 9" id="KW-0812">Transmembrane</keyword>
<dbReference type="AlphaFoldDB" id="A0A7X3FL89"/>
<dbReference type="Gene3D" id="1.20.1740.10">
    <property type="entry name" value="Amino acid/polyamine transporter I"/>
    <property type="match status" value="1"/>
</dbReference>
<keyword evidence="3" id="KW-0813">Transport</keyword>
<dbReference type="PANTHER" id="PTHR42770:SF4">
    <property type="entry name" value="ARGININE_ORNITHINE ANTIPORTER-RELATED"/>
    <property type="match status" value="1"/>
</dbReference>
<feature type="transmembrane region" description="Helical" evidence="9">
    <location>
        <begin position="438"/>
        <end position="457"/>
    </location>
</feature>
<feature type="transmembrane region" description="Helical" evidence="9">
    <location>
        <begin position="43"/>
        <end position="64"/>
    </location>
</feature>
<evidence type="ECO:0000256" key="6">
    <source>
        <dbReference type="ARBA" id="ARBA00022970"/>
    </source>
</evidence>
<keyword evidence="6" id="KW-0029">Amino-acid transport</keyword>
<keyword evidence="8 9" id="KW-0472">Membrane</keyword>
<evidence type="ECO:0000256" key="7">
    <source>
        <dbReference type="ARBA" id="ARBA00022989"/>
    </source>
</evidence>
<sequence>MSNEPRKLGLLPLISLVVGSMIGGGIFSMPADMAQDAGSGAALIGWMLTGLGVIMLALTFQSLANRLPHLDNGIVRYAETGFGRFVGFISAWGYWLANMLTIVASSVLLFGALDYFVPIFDGGNNLLAIFLASVVIWLLHALQLAGMKEATSVHIAVTMAKLIPVLVFIAITAVFFHSPTFLADLWTTAVSAAHEPVRLADVGSQIKQAMFVTVWAFLGVEGAVVLSGRAKRKSDVGKATVIGLIGTLVLYMLLSLLSYGVMSREELAGLQTPSAAYVLEAAAGPWGALLINAGLIVSLLGLLLGMSLMSAETLFVASKRHIMPRWLSRENSKGAPSAALWMTTGTVQLFLLLVVLASSTYRALYLVATTAALLPYLLSALFLIKMALSGKAYGQTADKLPDAASGAWSSVRKRELVFGCTAFLYSLFLLYASGINNLLYVCMLYALGLLFYSFSGTHRGGPISMYRPAEAFVASAIVVLALYSAYLFITGNA</sequence>
<dbReference type="GO" id="GO:0022857">
    <property type="term" value="F:transmembrane transporter activity"/>
    <property type="evidence" value="ECO:0007669"/>
    <property type="project" value="InterPro"/>
</dbReference>
<dbReference type="RefSeq" id="WP_157337711.1">
    <property type="nucleotide sequence ID" value="NZ_RHLK01000012.1"/>
</dbReference>
<feature type="transmembrane region" description="Helical" evidence="9">
    <location>
        <begin position="416"/>
        <end position="432"/>
    </location>
</feature>
<evidence type="ECO:0000256" key="9">
    <source>
        <dbReference type="SAM" id="Phobius"/>
    </source>
</evidence>
<feature type="transmembrane region" description="Helical" evidence="9">
    <location>
        <begin position="85"/>
        <end position="113"/>
    </location>
</feature>
<dbReference type="Proteomes" id="UP000490800">
    <property type="component" value="Unassembled WGS sequence"/>
</dbReference>
<feature type="transmembrane region" description="Helical" evidence="9">
    <location>
        <begin position="363"/>
        <end position="384"/>
    </location>
</feature>
<evidence type="ECO:0000256" key="8">
    <source>
        <dbReference type="ARBA" id="ARBA00023136"/>
    </source>
</evidence>
<feature type="transmembrane region" description="Helical" evidence="9">
    <location>
        <begin position="289"/>
        <end position="317"/>
    </location>
</feature>
<feature type="transmembrane region" description="Helical" evidence="9">
    <location>
        <begin position="338"/>
        <end position="357"/>
    </location>
</feature>
<evidence type="ECO:0000256" key="4">
    <source>
        <dbReference type="ARBA" id="ARBA00022475"/>
    </source>
</evidence>
<dbReference type="PANTHER" id="PTHR42770">
    <property type="entry name" value="AMINO ACID TRANSPORTER-RELATED"/>
    <property type="match status" value="1"/>
</dbReference>
<accession>A0A7X3FL89</accession>
<evidence type="ECO:0000256" key="2">
    <source>
        <dbReference type="ARBA" id="ARBA00008220"/>
    </source>
</evidence>
<keyword evidence="11" id="KW-1185">Reference proteome</keyword>